<evidence type="ECO:0000256" key="9">
    <source>
        <dbReference type="PROSITE-ProRule" id="PRU01091"/>
    </source>
</evidence>
<dbReference type="InterPro" id="IPR001867">
    <property type="entry name" value="OmpR/PhoB-type_DNA-bd"/>
</dbReference>
<dbReference type="AlphaFoldDB" id="B0G9A4"/>
<evidence type="ECO:0000256" key="3">
    <source>
        <dbReference type="ARBA" id="ARBA00023012"/>
    </source>
</evidence>
<dbReference type="NCBIfam" id="NF033117">
    <property type="entry name" value="vanR_ACDEGLN"/>
    <property type="match status" value="1"/>
</dbReference>
<reference evidence="12 13" key="2">
    <citation type="submission" date="2007-10" db="EMBL/GenBank/DDBJ databases">
        <authorList>
            <person name="Fulton L."/>
            <person name="Clifton S."/>
            <person name="Fulton B."/>
            <person name="Xu J."/>
            <person name="Minx P."/>
            <person name="Pepin K.H."/>
            <person name="Johnson M."/>
            <person name="Thiruvilangam P."/>
            <person name="Bhonagiri V."/>
            <person name="Nash W.E."/>
            <person name="Wang C."/>
            <person name="Mardis E.R."/>
            <person name="Wilson R.K."/>
        </authorList>
    </citation>
    <scope>NUCLEOTIDE SEQUENCE [LARGE SCALE GENOMIC DNA]</scope>
    <source>
        <strain evidence="12 13">ATCC 27755</strain>
    </source>
</reference>
<evidence type="ECO:0000256" key="5">
    <source>
        <dbReference type="ARBA" id="ARBA00023125"/>
    </source>
</evidence>
<name>B0G9A4_9FIRM</name>
<evidence type="ECO:0000313" key="12">
    <source>
        <dbReference type="EMBL" id="EDR46258.1"/>
    </source>
</evidence>
<evidence type="ECO:0000259" key="11">
    <source>
        <dbReference type="PROSITE" id="PS51755"/>
    </source>
</evidence>
<comment type="function">
    <text evidence="7">May play the central regulatory role in sporulation. It may be an element of the effector pathway responsible for the activation of sporulation genes in response to nutritional stress. Spo0A may act in concert with spo0H (a sigma factor) to control the expression of some genes that are critical to the sporulation process.</text>
</comment>
<dbReference type="InterPro" id="IPR058211">
    <property type="entry name" value="VanR-like"/>
</dbReference>
<sequence>MTQSERDRLKFNWGRGFFEKTPSPIEKEENCMNILVVDDEKEIADVIELYLKNDQYNVLKFYTGQEALDCIASTKIDLAILDIMLPDVDGFQILKQIREKYTFPVIMLTAKTEYMDKITGLTLGADDYIPKPFNPLELVARVKAQIRRYTQYNEGTKDEGDVIDFGGLFLNRQSHECTYNEVPLTLTPIEFDILWLLCENRGKVISSEELFHKVWKEECYKNSNNTVMVHIRHLREKMNGPTGKSDFIKTVWGVGYKVEE</sequence>
<evidence type="ECO:0000256" key="8">
    <source>
        <dbReference type="PROSITE-ProRule" id="PRU00169"/>
    </source>
</evidence>
<feature type="modified residue" description="4-aspartylphosphate" evidence="8">
    <location>
        <position position="82"/>
    </location>
</feature>
<dbReference type="PANTHER" id="PTHR48111">
    <property type="entry name" value="REGULATOR OF RPOS"/>
    <property type="match status" value="1"/>
</dbReference>
<dbReference type="SUPFAM" id="SSF52172">
    <property type="entry name" value="CheY-like"/>
    <property type="match status" value="1"/>
</dbReference>
<dbReference type="Pfam" id="PF00072">
    <property type="entry name" value="Response_reg"/>
    <property type="match status" value="1"/>
</dbReference>
<dbReference type="InterPro" id="IPR011006">
    <property type="entry name" value="CheY-like_superfamily"/>
</dbReference>
<dbReference type="InterPro" id="IPR001789">
    <property type="entry name" value="Sig_transdc_resp-reg_receiver"/>
</dbReference>
<dbReference type="Gene3D" id="6.10.250.690">
    <property type="match status" value="1"/>
</dbReference>
<evidence type="ECO:0000256" key="4">
    <source>
        <dbReference type="ARBA" id="ARBA00023015"/>
    </source>
</evidence>
<evidence type="ECO:0000313" key="13">
    <source>
        <dbReference type="Proteomes" id="UP000005359"/>
    </source>
</evidence>
<dbReference type="SUPFAM" id="SSF46894">
    <property type="entry name" value="C-terminal effector domain of the bipartite response regulators"/>
    <property type="match status" value="1"/>
</dbReference>
<dbReference type="GO" id="GO:0006355">
    <property type="term" value="P:regulation of DNA-templated transcription"/>
    <property type="evidence" value="ECO:0007669"/>
    <property type="project" value="InterPro"/>
</dbReference>
<evidence type="ECO:0000256" key="1">
    <source>
        <dbReference type="ARBA" id="ARBA00018672"/>
    </source>
</evidence>
<evidence type="ECO:0000256" key="6">
    <source>
        <dbReference type="ARBA" id="ARBA00023163"/>
    </source>
</evidence>
<dbReference type="PROSITE" id="PS51755">
    <property type="entry name" value="OMPR_PHOB"/>
    <property type="match status" value="1"/>
</dbReference>
<dbReference type="GO" id="GO:0032993">
    <property type="term" value="C:protein-DNA complex"/>
    <property type="evidence" value="ECO:0007669"/>
    <property type="project" value="TreeGrafter"/>
</dbReference>
<organism evidence="12 13">
    <name type="scientific">Dorea formicigenerans ATCC 27755</name>
    <dbReference type="NCBI Taxonomy" id="411461"/>
    <lineage>
        <taxon>Bacteria</taxon>
        <taxon>Bacillati</taxon>
        <taxon>Bacillota</taxon>
        <taxon>Clostridia</taxon>
        <taxon>Lachnospirales</taxon>
        <taxon>Lachnospiraceae</taxon>
        <taxon>Dorea</taxon>
    </lineage>
</organism>
<dbReference type="Pfam" id="PF00486">
    <property type="entry name" value="Trans_reg_C"/>
    <property type="match status" value="1"/>
</dbReference>
<dbReference type="FunFam" id="1.10.10.10:FF:000018">
    <property type="entry name" value="DNA-binding response regulator ResD"/>
    <property type="match status" value="1"/>
</dbReference>
<dbReference type="CDD" id="cd17574">
    <property type="entry name" value="REC_OmpR"/>
    <property type="match status" value="1"/>
</dbReference>
<keyword evidence="3" id="KW-0902">Two-component regulatory system</keyword>
<dbReference type="eggNOG" id="COG0745">
    <property type="taxonomic scope" value="Bacteria"/>
</dbReference>
<keyword evidence="5 9" id="KW-0238">DNA-binding</keyword>
<dbReference type="CDD" id="cd00383">
    <property type="entry name" value="trans_reg_C"/>
    <property type="match status" value="1"/>
</dbReference>
<dbReference type="STRING" id="411461.DORFOR_02866"/>
<comment type="caution">
    <text evidence="12">The sequence shown here is derived from an EMBL/GenBank/DDBJ whole genome shotgun (WGS) entry which is preliminary data.</text>
</comment>
<evidence type="ECO:0000256" key="2">
    <source>
        <dbReference type="ARBA" id="ARBA00022553"/>
    </source>
</evidence>
<dbReference type="SMART" id="SM00448">
    <property type="entry name" value="REC"/>
    <property type="match status" value="1"/>
</dbReference>
<dbReference type="GO" id="GO:0000976">
    <property type="term" value="F:transcription cis-regulatory region binding"/>
    <property type="evidence" value="ECO:0007669"/>
    <property type="project" value="TreeGrafter"/>
</dbReference>
<proteinExistence type="predicted"/>
<dbReference type="Proteomes" id="UP000005359">
    <property type="component" value="Unassembled WGS sequence"/>
</dbReference>
<keyword evidence="4" id="KW-0805">Transcription regulation</keyword>
<feature type="DNA-binding region" description="OmpR/PhoB-type" evidence="9">
    <location>
        <begin position="160"/>
        <end position="260"/>
    </location>
</feature>
<protein>
    <recommendedName>
        <fullName evidence="1">Stage 0 sporulation protein A homolog</fullName>
    </recommendedName>
</protein>
<evidence type="ECO:0000259" key="10">
    <source>
        <dbReference type="PROSITE" id="PS50110"/>
    </source>
</evidence>
<feature type="domain" description="OmpR/PhoB-type" evidence="11">
    <location>
        <begin position="160"/>
        <end position="260"/>
    </location>
</feature>
<dbReference type="SMART" id="SM00862">
    <property type="entry name" value="Trans_reg_C"/>
    <property type="match status" value="1"/>
</dbReference>
<evidence type="ECO:0000256" key="7">
    <source>
        <dbReference type="ARBA" id="ARBA00024867"/>
    </source>
</evidence>
<dbReference type="InterPro" id="IPR016032">
    <property type="entry name" value="Sig_transdc_resp-reg_C-effctor"/>
</dbReference>
<dbReference type="GO" id="GO:0005829">
    <property type="term" value="C:cytosol"/>
    <property type="evidence" value="ECO:0007669"/>
    <property type="project" value="TreeGrafter"/>
</dbReference>
<reference evidence="12 13" key="1">
    <citation type="submission" date="2007-10" db="EMBL/GenBank/DDBJ databases">
        <title>Draft genome sequence of Dorea formicigenerans(ATCC 27755).</title>
        <authorList>
            <person name="Sudarsanam P."/>
            <person name="Ley R."/>
            <person name="Guruge J."/>
            <person name="Turnbaugh P.J."/>
            <person name="Mahowald M."/>
            <person name="Liep D."/>
            <person name="Gordon J."/>
        </authorList>
    </citation>
    <scope>NUCLEOTIDE SEQUENCE [LARGE SCALE GENOMIC DNA]</scope>
    <source>
        <strain evidence="12 13">ATCC 27755</strain>
    </source>
</reference>
<accession>B0G9A4</accession>
<gene>
    <name evidence="12" type="ORF">DORFOR_02866</name>
</gene>
<dbReference type="Gene3D" id="1.10.10.10">
    <property type="entry name" value="Winged helix-like DNA-binding domain superfamily/Winged helix DNA-binding domain"/>
    <property type="match status" value="1"/>
</dbReference>
<dbReference type="PROSITE" id="PS50110">
    <property type="entry name" value="RESPONSE_REGULATORY"/>
    <property type="match status" value="1"/>
</dbReference>
<keyword evidence="6" id="KW-0804">Transcription</keyword>
<dbReference type="PaxDb" id="411461-DORFOR_02866"/>
<dbReference type="GO" id="GO:0000156">
    <property type="term" value="F:phosphorelay response regulator activity"/>
    <property type="evidence" value="ECO:0007669"/>
    <property type="project" value="TreeGrafter"/>
</dbReference>
<dbReference type="InterPro" id="IPR039420">
    <property type="entry name" value="WalR-like"/>
</dbReference>
<dbReference type="Gene3D" id="3.40.50.2300">
    <property type="match status" value="1"/>
</dbReference>
<dbReference type="InterPro" id="IPR036388">
    <property type="entry name" value="WH-like_DNA-bd_sf"/>
</dbReference>
<dbReference type="FunFam" id="3.40.50.2300:FF:000001">
    <property type="entry name" value="DNA-binding response regulator PhoB"/>
    <property type="match status" value="1"/>
</dbReference>
<dbReference type="EMBL" id="AAXA02000015">
    <property type="protein sequence ID" value="EDR46258.1"/>
    <property type="molecule type" value="Genomic_DNA"/>
</dbReference>
<feature type="domain" description="Response regulatory" evidence="10">
    <location>
        <begin position="33"/>
        <end position="146"/>
    </location>
</feature>
<dbReference type="PANTHER" id="PTHR48111:SF2">
    <property type="entry name" value="RESPONSE REGULATOR SAER"/>
    <property type="match status" value="1"/>
</dbReference>
<keyword evidence="2 8" id="KW-0597">Phosphoprotein</keyword>